<dbReference type="GO" id="GO:0005886">
    <property type="term" value="C:plasma membrane"/>
    <property type="evidence" value="ECO:0007669"/>
    <property type="project" value="UniProtKB-SubCell"/>
</dbReference>
<dbReference type="SUPFAM" id="SSF103473">
    <property type="entry name" value="MFS general substrate transporter"/>
    <property type="match status" value="1"/>
</dbReference>
<feature type="transmembrane region" description="Helical" evidence="6">
    <location>
        <begin position="234"/>
        <end position="255"/>
    </location>
</feature>
<feature type="transmembrane region" description="Helical" evidence="6">
    <location>
        <begin position="322"/>
        <end position="340"/>
    </location>
</feature>
<keyword evidence="8" id="KW-1185">Reference proteome</keyword>
<sequence>MKLFFKNRVYAALSLSRIFNTLGASIYNIVFVVFASSMPQPKFAVATANLIVLVPTLFTIFVGIQADKTVHKSAWLIRFGYLQALLFILVAFLTKSISYLAFSLVCLMNILSDVISDYRSGLQMPILKKNVAEENLMEAFSFTQMITFICNLIGQALGVWLLAASNQNFALVALLNALAFLLSSSILYIVRNRLTHETVQSSQSPLPLKTQLGELYQNSKIIFEQEGASSFLKLLSQILILNALGDSVMALYNLYLLDHPVFGLSFSQSLLIFETVFILGVVSAGLTPNDFFSKLSINHLALASTLAILTLGLINLFRLPVFLGMIAIFFMMYIAGKVNPKINSLLLSKLSSDVLAQTSSFLSLLFSFSIPLGTMLFTSLALWNMAGAWLIFSLIGFLALLLTFEKMTEK</sequence>
<feature type="transmembrane region" description="Helical" evidence="6">
    <location>
        <begin position="139"/>
        <end position="163"/>
    </location>
</feature>
<keyword evidence="5 6" id="KW-0472">Membrane</keyword>
<organism evidence="7 8">
    <name type="scientific">Streptococcus sinensis</name>
    <dbReference type="NCBI Taxonomy" id="176090"/>
    <lineage>
        <taxon>Bacteria</taxon>
        <taxon>Bacillati</taxon>
        <taxon>Bacillota</taxon>
        <taxon>Bacilli</taxon>
        <taxon>Lactobacillales</taxon>
        <taxon>Streptococcaceae</taxon>
        <taxon>Streptococcus</taxon>
    </lineage>
</organism>
<keyword evidence="4 6" id="KW-1133">Transmembrane helix</keyword>
<proteinExistence type="predicted"/>
<feature type="transmembrane region" description="Helical" evidence="6">
    <location>
        <begin position="12"/>
        <end position="37"/>
    </location>
</feature>
<gene>
    <name evidence="7" type="ORF">SSIN_0486</name>
</gene>
<evidence type="ECO:0000256" key="4">
    <source>
        <dbReference type="ARBA" id="ARBA00022989"/>
    </source>
</evidence>
<dbReference type="eggNOG" id="ENOG5032RZ7">
    <property type="taxonomic scope" value="Bacteria"/>
</dbReference>
<dbReference type="PATRIC" id="fig|176090.4.peg.479"/>
<reference evidence="7 8" key="1">
    <citation type="submission" date="2014-06" db="EMBL/GenBank/DDBJ databases">
        <authorList>
            <person name="Teng J.L."/>
            <person name="Huang Y."/>
            <person name="Tse H."/>
            <person name="Lau S.K."/>
            <person name="Woo P.C."/>
        </authorList>
    </citation>
    <scope>NUCLEOTIDE SEQUENCE [LARGE SCALE GENOMIC DNA]</scope>
    <source>
        <strain evidence="7 8">HKU4</strain>
    </source>
</reference>
<keyword evidence="2" id="KW-1003">Cell membrane</keyword>
<dbReference type="RefSeq" id="WP_037615288.1">
    <property type="nucleotide sequence ID" value="NZ_JPEN01000038.1"/>
</dbReference>
<dbReference type="InterPro" id="IPR036259">
    <property type="entry name" value="MFS_trans_sf"/>
</dbReference>
<feature type="transmembrane region" description="Helical" evidence="6">
    <location>
        <begin position="386"/>
        <end position="404"/>
    </location>
</feature>
<dbReference type="Proteomes" id="UP000030019">
    <property type="component" value="Unassembled WGS sequence"/>
</dbReference>
<evidence type="ECO:0000313" key="7">
    <source>
        <dbReference type="EMBL" id="KGM37692.1"/>
    </source>
</evidence>
<feature type="transmembrane region" description="Helical" evidence="6">
    <location>
        <begin position="169"/>
        <end position="190"/>
    </location>
</feature>
<evidence type="ECO:0000256" key="3">
    <source>
        <dbReference type="ARBA" id="ARBA00022692"/>
    </source>
</evidence>
<name>A0A0A0DL51_9STRE</name>
<comment type="caution">
    <text evidence="7">The sequence shown here is derived from an EMBL/GenBank/DDBJ whole genome shotgun (WGS) entry which is preliminary data.</text>
</comment>
<comment type="subcellular location">
    <subcellularLocation>
        <location evidence="1">Cell membrane</location>
        <topology evidence="1">Multi-pass membrane protein</topology>
    </subcellularLocation>
</comment>
<keyword evidence="3 6" id="KW-0812">Transmembrane</keyword>
<feature type="transmembrane region" description="Helical" evidence="6">
    <location>
        <begin position="43"/>
        <end position="63"/>
    </location>
</feature>
<evidence type="ECO:0000256" key="5">
    <source>
        <dbReference type="ARBA" id="ARBA00023136"/>
    </source>
</evidence>
<evidence type="ECO:0000256" key="6">
    <source>
        <dbReference type="SAM" id="Phobius"/>
    </source>
</evidence>
<dbReference type="EMBL" id="JPEN01000038">
    <property type="protein sequence ID" value="KGM37692.1"/>
    <property type="molecule type" value="Genomic_DNA"/>
</dbReference>
<accession>A0A0A0DL51</accession>
<evidence type="ECO:0000256" key="2">
    <source>
        <dbReference type="ARBA" id="ARBA00022475"/>
    </source>
</evidence>
<dbReference type="PANTHER" id="PTHR23513">
    <property type="entry name" value="INTEGRAL MEMBRANE EFFLUX PROTEIN-RELATED"/>
    <property type="match status" value="1"/>
</dbReference>
<dbReference type="STRING" id="176090.SSIN_0486"/>
<dbReference type="AlphaFoldDB" id="A0A0A0DL51"/>
<feature type="transmembrane region" description="Helical" evidence="6">
    <location>
        <begin position="261"/>
        <end position="285"/>
    </location>
</feature>
<protein>
    <submittedName>
        <fullName evidence="7">Dsg protein involved in extracellular polysaccharide synthesis and transport</fullName>
    </submittedName>
</protein>
<dbReference type="Gene3D" id="1.20.1250.20">
    <property type="entry name" value="MFS general substrate transporter like domains"/>
    <property type="match status" value="1"/>
</dbReference>
<dbReference type="PANTHER" id="PTHR23513:SF6">
    <property type="entry name" value="MAJOR FACILITATOR SUPERFAMILY ASSOCIATED DOMAIN-CONTAINING PROTEIN"/>
    <property type="match status" value="1"/>
</dbReference>
<feature type="transmembrane region" description="Helical" evidence="6">
    <location>
        <begin position="297"/>
        <end position="316"/>
    </location>
</feature>
<evidence type="ECO:0000313" key="8">
    <source>
        <dbReference type="Proteomes" id="UP000030019"/>
    </source>
</evidence>
<evidence type="ECO:0000256" key="1">
    <source>
        <dbReference type="ARBA" id="ARBA00004651"/>
    </source>
</evidence>